<dbReference type="PROSITE" id="PS00374">
    <property type="entry name" value="MGMT"/>
    <property type="match status" value="1"/>
</dbReference>
<comment type="caution">
    <text evidence="11">The sequence shown here is derived from an EMBL/GenBank/DDBJ whole genome shotgun (WGS) entry which is preliminary data.</text>
</comment>
<dbReference type="PANTHER" id="PTHR10815:SF5">
    <property type="entry name" value="METHYLATED-DNA--PROTEIN-CYSTEINE METHYLTRANSFERASE"/>
    <property type="match status" value="1"/>
</dbReference>
<reference evidence="11 12" key="1">
    <citation type="submission" date="2019-09" db="EMBL/GenBank/DDBJ databases">
        <title>Draft genome sequence of Psychrobacter nivimaris LAMA 639, in search for biotechnological relevant genes.</title>
        <authorList>
            <person name="Lima A.O.S."/>
            <person name="Staloch B.E.K."/>
            <person name="Freitas R.C."/>
            <person name="Niero H."/>
            <person name="Silva M.A.C."/>
        </authorList>
    </citation>
    <scope>NUCLEOTIDE SEQUENCE [LARGE SCALE GENOMIC DNA]</scope>
    <source>
        <strain evidence="11 12">LAMA 639</strain>
    </source>
</reference>
<comment type="function">
    <text evidence="9">Involved in the cellular defense against the biological effects of O6-methylguanine (O6-MeG) and O4-methylthymine (O4-MeT) in DNA. Repairs the methylated nucleobase in DNA by stoichiometrically transferring the methyl group to a cysteine residue in the enzyme. This is a suicide reaction: the enzyme is irreversibly inactivated.</text>
</comment>
<dbReference type="SUPFAM" id="SSF46767">
    <property type="entry name" value="Methylated DNA-protein cysteine methyltransferase, C-terminal domain"/>
    <property type="match status" value="1"/>
</dbReference>
<dbReference type="InterPro" id="IPR036217">
    <property type="entry name" value="MethylDNA_cys_MeTrfase_DNAb"/>
</dbReference>
<accession>A0A6N7BX17</accession>
<evidence type="ECO:0000313" key="11">
    <source>
        <dbReference type="EMBL" id="KAF0568225.1"/>
    </source>
</evidence>
<dbReference type="EMBL" id="VZIZ01000022">
    <property type="protein sequence ID" value="KAF0568225.1"/>
    <property type="molecule type" value="Genomic_DNA"/>
</dbReference>
<organism evidence="11 12">
    <name type="scientific">Psychrobacter nivimaris</name>
    <dbReference type="NCBI Taxonomy" id="281738"/>
    <lineage>
        <taxon>Bacteria</taxon>
        <taxon>Pseudomonadati</taxon>
        <taxon>Pseudomonadota</taxon>
        <taxon>Gammaproteobacteria</taxon>
        <taxon>Moraxellales</taxon>
        <taxon>Moraxellaceae</taxon>
        <taxon>Psychrobacter</taxon>
    </lineage>
</organism>
<evidence type="ECO:0000256" key="8">
    <source>
        <dbReference type="ARBA" id="ARBA00049348"/>
    </source>
</evidence>
<protein>
    <recommendedName>
        <fullName evidence="9">Methylated-DNA--protein-cysteine methyltransferase</fullName>
        <ecNumber evidence="9">2.1.1.63</ecNumber>
    </recommendedName>
    <alternativeName>
        <fullName evidence="9">6-O-methylguanine-DNA methyltransferase</fullName>
        <shortName evidence="9">MGMT</shortName>
    </alternativeName>
    <alternativeName>
        <fullName evidence="9">O-6-methylguanine-DNA-alkyltransferase</fullName>
    </alternativeName>
</protein>
<dbReference type="GO" id="GO:0003908">
    <property type="term" value="F:methylated-DNA-[protein]-cysteine S-methyltransferase activity"/>
    <property type="evidence" value="ECO:0007669"/>
    <property type="project" value="UniProtKB-UniRule"/>
</dbReference>
<comment type="catalytic activity">
    <reaction evidence="8 9">
        <text>a 6-O-methyl-2'-deoxyguanosine in DNA + L-cysteinyl-[protein] = S-methyl-L-cysteinyl-[protein] + a 2'-deoxyguanosine in DNA</text>
        <dbReference type="Rhea" id="RHEA:24000"/>
        <dbReference type="Rhea" id="RHEA-COMP:10131"/>
        <dbReference type="Rhea" id="RHEA-COMP:10132"/>
        <dbReference type="Rhea" id="RHEA-COMP:11367"/>
        <dbReference type="Rhea" id="RHEA-COMP:11368"/>
        <dbReference type="ChEBI" id="CHEBI:29950"/>
        <dbReference type="ChEBI" id="CHEBI:82612"/>
        <dbReference type="ChEBI" id="CHEBI:85445"/>
        <dbReference type="ChEBI" id="CHEBI:85448"/>
        <dbReference type="EC" id="2.1.1.63"/>
    </reaction>
</comment>
<evidence type="ECO:0000259" key="10">
    <source>
        <dbReference type="Pfam" id="PF01035"/>
    </source>
</evidence>
<dbReference type="InterPro" id="IPR014048">
    <property type="entry name" value="MethylDNA_cys_MeTrfase_DNA-bd"/>
</dbReference>
<dbReference type="PANTHER" id="PTHR10815">
    <property type="entry name" value="METHYLATED-DNA--PROTEIN-CYSTEINE METHYLTRANSFERASE"/>
    <property type="match status" value="1"/>
</dbReference>
<dbReference type="InterPro" id="IPR001497">
    <property type="entry name" value="MethylDNA_cys_MeTrfase_AS"/>
</dbReference>
<evidence type="ECO:0000256" key="3">
    <source>
        <dbReference type="ARBA" id="ARBA00022490"/>
    </source>
</evidence>
<keyword evidence="5 9" id="KW-0808">Transferase</keyword>
<dbReference type="GO" id="GO:0005737">
    <property type="term" value="C:cytoplasm"/>
    <property type="evidence" value="ECO:0007669"/>
    <property type="project" value="UniProtKB-SubCell"/>
</dbReference>
<feature type="domain" description="Methylated-DNA-[protein]-cysteine S-methyltransferase DNA binding" evidence="10">
    <location>
        <begin position="106"/>
        <end position="185"/>
    </location>
</feature>
<evidence type="ECO:0000313" key="12">
    <source>
        <dbReference type="Proteomes" id="UP000471465"/>
    </source>
</evidence>
<dbReference type="NCBIfam" id="TIGR00589">
    <property type="entry name" value="ogt"/>
    <property type="match status" value="1"/>
</dbReference>
<comment type="miscellaneous">
    <text evidence="9">This enzyme catalyzes only one turnover and therefore is not strictly catalytic. According to one definition, an enzyme is a biocatalyst that acts repeatedly and over many reaction cycles.</text>
</comment>
<evidence type="ECO:0000256" key="7">
    <source>
        <dbReference type="ARBA" id="ARBA00023204"/>
    </source>
</evidence>
<evidence type="ECO:0000256" key="1">
    <source>
        <dbReference type="ARBA" id="ARBA00001286"/>
    </source>
</evidence>
<dbReference type="RefSeq" id="WP_160022688.1">
    <property type="nucleotide sequence ID" value="NZ_VZIZ01000022.1"/>
</dbReference>
<dbReference type="InterPro" id="IPR036388">
    <property type="entry name" value="WH-like_DNA-bd_sf"/>
</dbReference>
<evidence type="ECO:0000256" key="5">
    <source>
        <dbReference type="ARBA" id="ARBA00022679"/>
    </source>
</evidence>
<dbReference type="FunFam" id="1.10.10.10:FF:000214">
    <property type="entry name" value="Methylated-DNA--protein-cysteine methyltransferase"/>
    <property type="match status" value="1"/>
</dbReference>
<evidence type="ECO:0000256" key="9">
    <source>
        <dbReference type="HAMAP-Rule" id="MF_00772"/>
    </source>
</evidence>
<gene>
    <name evidence="11" type="ORF">FQV37_1235</name>
</gene>
<dbReference type="GO" id="GO:0032259">
    <property type="term" value="P:methylation"/>
    <property type="evidence" value="ECO:0007669"/>
    <property type="project" value="UniProtKB-KW"/>
</dbReference>
<proteinExistence type="inferred from homology"/>
<keyword evidence="7 9" id="KW-0234">DNA repair</keyword>
<name>A0A6N7BX17_9GAMM</name>
<sequence length="188" mass="20827">MIVTTAAFGSHRLTLIARVNGHGQPMLVEANWLLAGNSWHSSKSVPKLKKYYGLTDEDFTFIDKNSLSMNEPAQALLIETIFQLKDYADGKRKILDLPLDFSMGTEFQQRVWQALQGIEYGETISYATLAQRVNSPKGFRAVAQANGKNPFSIIVPCHRVIASDGKLGGYTGGLDKKEYLLALEGSWT</sequence>
<feature type="active site" description="Nucleophile; methyl group acceptor" evidence="9">
    <location>
        <position position="157"/>
    </location>
</feature>
<dbReference type="Pfam" id="PF01035">
    <property type="entry name" value="DNA_binding_1"/>
    <property type="match status" value="1"/>
</dbReference>
<keyword evidence="12" id="KW-1185">Reference proteome</keyword>
<comment type="subcellular location">
    <subcellularLocation>
        <location evidence="9">Cytoplasm</location>
    </subcellularLocation>
</comment>
<comment type="similarity">
    <text evidence="2 9">Belongs to the MGMT family.</text>
</comment>
<comment type="catalytic activity">
    <reaction evidence="1 9">
        <text>a 4-O-methyl-thymidine in DNA + L-cysteinyl-[protein] = a thymidine in DNA + S-methyl-L-cysteinyl-[protein]</text>
        <dbReference type="Rhea" id="RHEA:53428"/>
        <dbReference type="Rhea" id="RHEA-COMP:10131"/>
        <dbReference type="Rhea" id="RHEA-COMP:10132"/>
        <dbReference type="Rhea" id="RHEA-COMP:13555"/>
        <dbReference type="Rhea" id="RHEA-COMP:13556"/>
        <dbReference type="ChEBI" id="CHEBI:29950"/>
        <dbReference type="ChEBI" id="CHEBI:82612"/>
        <dbReference type="ChEBI" id="CHEBI:137386"/>
        <dbReference type="ChEBI" id="CHEBI:137387"/>
        <dbReference type="EC" id="2.1.1.63"/>
    </reaction>
</comment>
<dbReference type="GO" id="GO:0006307">
    <property type="term" value="P:DNA alkylation repair"/>
    <property type="evidence" value="ECO:0007669"/>
    <property type="project" value="UniProtKB-UniRule"/>
</dbReference>
<dbReference type="Proteomes" id="UP000471465">
    <property type="component" value="Unassembled WGS sequence"/>
</dbReference>
<evidence type="ECO:0000256" key="6">
    <source>
        <dbReference type="ARBA" id="ARBA00022763"/>
    </source>
</evidence>
<evidence type="ECO:0000256" key="4">
    <source>
        <dbReference type="ARBA" id="ARBA00022603"/>
    </source>
</evidence>
<dbReference type="InterPro" id="IPR023546">
    <property type="entry name" value="MGMT"/>
</dbReference>
<dbReference type="CDD" id="cd06445">
    <property type="entry name" value="ATase"/>
    <property type="match status" value="1"/>
</dbReference>
<keyword evidence="4 9" id="KW-0489">Methyltransferase</keyword>
<keyword evidence="6 9" id="KW-0227">DNA damage</keyword>
<dbReference type="Gene3D" id="1.10.10.10">
    <property type="entry name" value="Winged helix-like DNA-binding domain superfamily/Winged helix DNA-binding domain"/>
    <property type="match status" value="1"/>
</dbReference>
<keyword evidence="3 9" id="KW-0963">Cytoplasm</keyword>
<dbReference type="HAMAP" id="MF_00772">
    <property type="entry name" value="OGT"/>
    <property type="match status" value="1"/>
</dbReference>
<evidence type="ECO:0000256" key="2">
    <source>
        <dbReference type="ARBA" id="ARBA00008711"/>
    </source>
</evidence>
<dbReference type="AlphaFoldDB" id="A0A6N7BX17"/>
<dbReference type="EC" id="2.1.1.63" evidence="9"/>